<dbReference type="VEuPathDB" id="FungiDB:SeMB42_g06451"/>
<evidence type="ECO:0000313" key="2">
    <source>
        <dbReference type="Proteomes" id="UP000320475"/>
    </source>
</evidence>
<dbReference type="Proteomes" id="UP000320475">
    <property type="component" value="Unassembled WGS sequence"/>
</dbReference>
<sequence>MQESLLRLEDEFISAAEELQTLHVLNEKEKVKGHDVNVRRLRRKLLLRKSTTRDDDTGEIRNLYGNESEEPYNSIDYCHLQFWHLDQVNDLLWRVFWPGIDVAENLMYPDYSIVAIYRRLVVGSRFMLYYLIQSLPSRDITLHVSADNPAMMLYQQFGFKPEEFVVNFYDKYLPPDSRHCKNAFFVRLRR</sequence>
<proteinExistence type="predicted"/>
<dbReference type="OrthoDB" id="4080456at2759"/>
<reference evidence="1 2" key="1">
    <citation type="journal article" date="2019" name="Sci. Rep.">
        <title>Comparative genomics of chytrid fungi reveal insights into the obligate biotrophic and pathogenic lifestyle of Synchytrium endobioticum.</title>
        <authorList>
            <person name="van de Vossenberg B.T.L.H."/>
            <person name="Warris S."/>
            <person name="Nguyen H.D.T."/>
            <person name="van Gent-Pelzer M.P.E."/>
            <person name="Joly D.L."/>
            <person name="van de Geest H.C."/>
            <person name="Bonants P.J.M."/>
            <person name="Smith D.S."/>
            <person name="Levesque C.A."/>
            <person name="van der Lee T.A.J."/>
        </authorList>
    </citation>
    <scope>NUCLEOTIDE SEQUENCE [LARGE SCALE GENOMIC DNA]</scope>
    <source>
        <strain evidence="1 2">LEV6574</strain>
    </source>
</reference>
<dbReference type="InterPro" id="IPR016181">
    <property type="entry name" value="Acyl_CoA_acyltransferase"/>
</dbReference>
<protein>
    <recommendedName>
        <fullName evidence="3">N-acetyltransferase domain-containing protein</fullName>
    </recommendedName>
</protein>
<accession>A0A507CF33</accession>
<dbReference type="SUPFAM" id="SSF55729">
    <property type="entry name" value="Acyl-CoA N-acyltransferases (Nat)"/>
    <property type="match status" value="1"/>
</dbReference>
<dbReference type="AlphaFoldDB" id="A0A507CF33"/>
<dbReference type="Gene3D" id="3.40.630.30">
    <property type="match status" value="1"/>
</dbReference>
<name>A0A507CF33_9FUNG</name>
<evidence type="ECO:0000313" key="1">
    <source>
        <dbReference type="EMBL" id="TPX39697.1"/>
    </source>
</evidence>
<gene>
    <name evidence="1" type="ORF">SeLEV6574_g07043</name>
</gene>
<comment type="caution">
    <text evidence="1">The sequence shown here is derived from an EMBL/GenBank/DDBJ whole genome shotgun (WGS) entry which is preliminary data.</text>
</comment>
<evidence type="ECO:0008006" key="3">
    <source>
        <dbReference type="Google" id="ProtNLM"/>
    </source>
</evidence>
<organism evidence="1 2">
    <name type="scientific">Synchytrium endobioticum</name>
    <dbReference type="NCBI Taxonomy" id="286115"/>
    <lineage>
        <taxon>Eukaryota</taxon>
        <taxon>Fungi</taxon>
        <taxon>Fungi incertae sedis</taxon>
        <taxon>Chytridiomycota</taxon>
        <taxon>Chytridiomycota incertae sedis</taxon>
        <taxon>Chytridiomycetes</taxon>
        <taxon>Synchytriales</taxon>
        <taxon>Synchytriaceae</taxon>
        <taxon>Synchytrium</taxon>
    </lineage>
</organism>
<dbReference type="EMBL" id="QEAM01000453">
    <property type="protein sequence ID" value="TPX39697.1"/>
    <property type="molecule type" value="Genomic_DNA"/>
</dbReference>